<protein>
    <recommendedName>
        <fullName evidence="4">Gluconate 2-dehydrogenase subunit 3 family protein</fullName>
    </recommendedName>
</protein>
<dbReference type="AlphaFoldDB" id="A0A5D0XQ92"/>
<dbReference type="OrthoDB" id="4929908at2"/>
<dbReference type="EMBL" id="VSLD01000003">
    <property type="protein sequence ID" value="TYC98805.1"/>
    <property type="molecule type" value="Genomic_DNA"/>
</dbReference>
<gene>
    <name evidence="2" type="ORF">FQ377_07235</name>
</gene>
<organism evidence="2 3">
    <name type="scientific">Arthrobacter echini</name>
    <dbReference type="NCBI Taxonomy" id="1529066"/>
    <lineage>
        <taxon>Bacteria</taxon>
        <taxon>Bacillati</taxon>
        <taxon>Actinomycetota</taxon>
        <taxon>Actinomycetes</taxon>
        <taxon>Micrococcales</taxon>
        <taxon>Micrococcaceae</taxon>
        <taxon>Arthrobacter</taxon>
    </lineage>
</organism>
<evidence type="ECO:0000313" key="2">
    <source>
        <dbReference type="EMBL" id="TYC98805.1"/>
    </source>
</evidence>
<comment type="caution">
    <text evidence="2">The sequence shown here is derived from an EMBL/GenBank/DDBJ whole genome shotgun (WGS) entry which is preliminary data.</text>
</comment>
<keyword evidence="3" id="KW-1185">Reference proteome</keyword>
<feature type="region of interest" description="Disordered" evidence="1">
    <location>
        <begin position="173"/>
        <end position="206"/>
    </location>
</feature>
<proteinExistence type="predicted"/>
<dbReference type="Proteomes" id="UP000323410">
    <property type="component" value="Unassembled WGS sequence"/>
</dbReference>
<sequence length="206" mass="22605">MADPAHTPAPDALQLTDEARRTLIRVIRVAFPHPQVPDGPYERMADRIIAESAEPTWSRMALTQGLLTLDAPDGTPFVDLPDDQALGALQALGDLEFFSSIRRATVLSLYDDPEVWNIFGYEGESFSKGGYLHRGFDDLDWLPDPRIEESEETLTEIGPLDYEIVTAAAPAQDVATSADRDTIESTDHPFDDLFKGSDIVEGATSA</sequence>
<name>A0A5D0XQ92_9MICC</name>
<evidence type="ECO:0008006" key="4">
    <source>
        <dbReference type="Google" id="ProtNLM"/>
    </source>
</evidence>
<feature type="compositionally biased region" description="Basic and acidic residues" evidence="1">
    <location>
        <begin position="178"/>
        <end position="195"/>
    </location>
</feature>
<reference evidence="2 3" key="1">
    <citation type="submission" date="2019-08" db="EMBL/GenBank/DDBJ databases">
        <title>Genone of Arthrobacter echini P9.</title>
        <authorList>
            <person name="Bowman J.P."/>
        </authorList>
    </citation>
    <scope>NUCLEOTIDE SEQUENCE [LARGE SCALE GENOMIC DNA]</scope>
    <source>
        <strain evidence="2 3">P9</strain>
    </source>
</reference>
<dbReference type="RefSeq" id="WP_148600589.1">
    <property type="nucleotide sequence ID" value="NZ_VSLD01000003.1"/>
</dbReference>
<accession>A0A5D0XQ92</accession>
<evidence type="ECO:0000256" key="1">
    <source>
        <dbReference type="SAM" id="MobiDB-lite"/>
    </source>
</evidence>
<evidence type="ECO:0000313" key="3">
    <source>
        <dbReference type="Proteomes" id="UP000323410"/>
    </source>
</evidence>